<reference evidence="2" key="1">
    <citation type="submission" date="2023-06" db="EMBL/GenBank/DDBJ databases">
        <title>MT1 and MT2 Draft Genomes of Novel Species.</title>
        <authorList>
            <person name="Venkateswaran K."/>
        </authorList>
    </citation>
    <scope>NUCLEOTIDE SEQUENCE</scope>
    <source>
        <strain evidence="2">F6_8S_P_1B</strain>
    </source>
</reference>
<proteinExistence type="predicted"/>
<feature type="transmembrane region" description="Helical" evidence="1">
    <location>
        <begin position="165"/>
        <end position="187"/>
    </location>
</feature>
<dbReference type="Proteomes" id="UP001174208">
    <property type="component" value="Unassembled WGS sequence"/>
</dbReference>
<accession>A0ABT8KC55</accession>
<name>A0ABT8KC55_9MICO</name>
<feature type="transmembrane region" description="Helical" evidence="1">
    <location>
        <begin position="28"/>
        <end position="48"/>
    </location>
</feature>
<protein>
    <submittedName>
        <fullName evidence="2">Uncharacterized protein</fullName>
    </submittedName>
</protein>
<feature type="transmembrane region" description="Helical" evidence="1">
    <location>
        <begin position="123"/>
        <end position="144"/>
    </location>
</feature>
<keyword evidence="1" id="KW-1133">Transmembrane helix</keyword>
<keyword evidence="1" id="KW-0812">Transmembrane</keyword>
<feature type="transmembrane region" description="Helical" evidence="1">
    <location>
        <begin position="199"/>
        <end position="218"/>
    </location>
</feature>
<keyword evidence="3" id="KW-1185">Reference proteome</keyword>
<dbReference type="RefSeq" id="WP_301210344.1">
    <property type="nucleotide sequence ID" value="NZ_JAROCF010000001.1"/>
</dbReference>
<comment type="caution">
    <text evidence="2">The sequence shown here is derived from an EMBL/GenBank/DDBJ whole genome shotgun (WGS) entry which is preliminary data.</text>
</comment>
<feature type="transmembrane region" description="Helical" evidence="1">
    <location>
        <begin position="259"/>
        <end position="279"/>
    </location>
</feature>
<keyword evidence="1" id="KW-0472">Membrane</keyword>
<feature type="transmembrane region" description="Helical" evidence="1">
    <location>
        <begin position="230"/>
        <end position="247"/>
    </location>
</feature>
<sequence>MTRSEGRADAGTAPAPAGADRILLYTRIVGVVIVPFLVAAVVILYPFADRTDELFAWTILPPLTAMLLGSAYAGGIWFFVQVVRSGQWHTVRYGFPAVLLFSVLLAVATFLHWDKFHPGHISFIVWVTLYVTTPFLVLAAMIVNRREDAGAPATPEASLPVWVRAVLAVIGIAALLCGLCLFVAPSLGIDLWAWKLTPLTARVLGAVLTLPGMVNVWMLGDARWSAFRRIVQAELVSLVLIVAALLLRGGELLWSRPSAPLLVAGMVCSLAVFAAVYAWGEVRLNRRVSASGRARSPAGRG</sequence>
<evidence type="ECO:0000256" key="1">
    <source>
        <dbReference type="SAM" id="Phobius"/>
    </source>
</evidence>
<feature type="transmembrane region" description="Helical" evidence="1">
    <location>
        <begin position="91"/>
        <end position="111"/>
    </location>
</feature>
<evidence type="ECO:0000313" key="3">
    <source>
        <dbReference type="Proteomes" id="UP001174208"/>
    </source>
</evidence>
<organism evidence="2 3">
    <name type="scientific">Leifsonia williamsii</name>
    <dbReference type="NCBI Taxonomy" id="3035919"/>
    <lineage>
        <taxon>Bacteria</taxon>
        <taxon>Bacillati</taxon>
        <taxon>Actinomycetota</taxon>
        <taxon>Actinomycetes</taxon>
        <taxon>Micrococcales</taxon>
        <taxon>Microbacteriaceae</taxon>
        <taxon>Leifsonia</taxon>
    </lineage>
</organism>
<dbReference type="EMBL" id="JAROCF010000001">
    <property type="protein sequence ID" value="MDN4613919.1"/>
    <property type="molecule type" value="Genomic_DNA"/>
</dbReference>
<gene>
    <name evidence="2" type="ORF">P5G50_05575</name>
</gene>
<evidence type="ECO:0000313" key="2">
    <source>
        <dbReference type="EMBL" id="MDN4613919.1"/>
    </source>
</evidence>
<feature type="transmembrane region" description="Helical" evidence="1">
    <location>
        <begin position="54"/>
        <end position="79"/>
    </location>
</feature>